<keyword evidence="1" id="KW-0472">Membrane</keyword>
<proteinExistence type="predicted"/>
<evidence type="ECO:0000313" key="4">
    <source>
        <dbReference type="WBParaSite" id="Pan_g23174.t1"/>
    </source>
</evidence>
<dbReference type="AlphaFoldDB" id="A0A7E4VR59"/>
<evidence type="ECO:0000256" key="1">
    <source>
        <dbReference type="SAM" id="Phobius"/>
    </source>
</evidence>
<feature type="signal peptide" evidence="2">
    <location>
        <begin position="1"/>
        <end position="22"/>
    </location>
</feature>
<evidence type="ECO:0000256" key="2">
    <source>
        <dbReference type="SAM" id="SignalP"/>
    </source>
</evidence>
<organism evidence="3 4">
    <name type="scientific">Panagrellus redivivus</name>
    <name type="common">Microworm</name>
    <dbReference type="NCBI Taxonomy" id="6233"/>
    <lineage>
        <taxon>Eukaryota</taxon>
        <taxon>Metazoa</taxon>
        <taxon>Ecdysozoa</taxon>
        <taxon>Nematoda</taxon>
        <taxon>Chromadorea</taxon>
        <taxon>Rhabditida</taxon>
        <taxon>Tylenchina</taxon>
        <taxon>Panagrolaimomorpha</taxon>
        <taxon>Panagrolaimoidea</taxon>
        <taxon>Panagrolaimidae</taxon>
        <taxon>Panagrellus</taxon>
    </lineage>
</organism>
<reference evidence="3" key="1">
    <citation type="journal article" date="2013" name="Genetics">
        <title>The draft genome and transcriptome of Panagrellus redivivus are shaped by the harsh demands of a free-living lifestyle.</title>
        <authorList>
            <person name="Srinivasan J."/>
            <person name="Dillman A.R."/>
            <person name="Macchietto M.G."/>
            <person name="Heikkinen L."/>
            <person name="Lakso M."/>
            <person name="Fracchia K.M."/>
            <person name="Antoshechkin I."/>
            <person name="Mortazavi A."/>
            <person name="Wong G."/>
            <person name="Sternberg P.W."/>
        </authorList>
    </citation>
    <scope>NUCLEOTIDE SEQUENCE [LARGE SCALE GENOMIC DNA]</scope>
    <source>
        <strain evidence="3">MT8872</strain>
    </source>
</reference>
<keyword evidence="2" id="KW-0732">Signal</keyword>
<protein>
    <submittedName>
        <fullName evidence="4">Activin types I and II receptor domain-containing protein</fullName>
    </submittedName>
</protein>
<keyword evidence="1" id="KW-1133">Transmembrane helix</keyword>
<accession>A0A7E4VR59</accession>
<name>A0A7E4VR59_PANRE</name>
<dbReference type="WBParaSite" id="Pan_g23174.t1">
    <property type="protein sequence ID" value="Pan_g23174.t1"/>
    <property type="gene ID" value="Pan_g23174"/>
</dbReference>
<sequence>MSSKFVLLAVFGIVALVSAVQGDLVCAKWSKRGDDATKFEDDQKCTGVCLFGAVVVNGKLNIDGECSHEPAPVECQKYEEDGKPAFACACSSTRCNSLESFLKIAEDKNAANHLGVDLPKYANPNAAVSTSALMAVATTLFGAFLTSLFI</sequence>
<keyword evidence="1" id="KW-0812">Transmembrane</keyword>
<feature type="chain" id="PRO_5028822255" evidence="2">
    <location>
        <begin position="23"/>
        <end position="150"/>
    </location>
</feature>
<dbReference type="Proteomes" id="UP000492821">
    <property type="component" value="Unassembled WGS sequence"/>
</dbReference>
<evidence type="ECO:0000313" key="3">
    <source>
        <dbReference type="Proteomes" id="UP000492821"/>
    </source>
</evidence>
<keyword evidence="3" id="KW-1185">Reference proteome</keyword>
<reference evidence="4" key="2">
    <citation type="submission" date="2020-10" db="UniProtKB">
        <authorList>
            <consortium name="WormBaseParasite"/>
        </authorList>
    </citation>
    <scope>IDENTIFICATION</scope>
</reference>
<feature type="transmembrane region" description="Helical" evidence="1">
    <location>
        <begin position="126"/>
        <end position="149"/>
    </location>
</feature>